<dbReference type="Proteomes" id="UP001595478">
    <property type="component" value="Unassembled WGS sequence"/>
</dbReference>
<organism evidence="2 3">
    <name type="scientific">Agaribacter flavus</name>
    <dbReference type="NCBI Taxonomy" id="1902781"/>
    <lineage>
        <taxon>Bacteria</taxon>
        <taxon>Pseudomonadati</taxon>
        <taxon>Pseudomonadota</taxon>
        <taxon>Gammaproteobacteria</taxon>
        <taxon>Alteromonadales</taxon>
        <taxon>Alteromonadaceae</taxon>
        <taxon>Agaribacter</taxon>
    </lineage>
</organism>
<evidence type="ECO:0000313" key="2">
    <source>
        <dbReference type="EMBL" id="MFC3120756.1"/>
    </source>
</evidence>
<protein>
    <submittedName>
        <fullName evidence="2">DUF4276 family protein</fullName>
    </submittedName>
</protein>
<dbReference type="InterPro" id="IPR025455">
    <property type="entry name" value="DUF4276"/>
</dbReference>
<sequence length="75" mass="8674">MLRVKEEFETPEHINDSPQTAPSKPIKTMMPSYDKVLHGPMIAGDIGLETIRQQCPHFNHWLKHVEPLAETRKQN</sequence>
<comment type="caution">
    <text evidence="2">The sequence shown here is derived from an EMBL/GenBank/DDBJ whole genome shotgun (WGS) entry which is preliminary data.</text>
</comment>
<reference evidence="3" key="1">
    <citation type="journal article" date="2019" name="Int. J. Syst. Evol. Microbiol.">
        <title>The Global Catalogue of Microorganisms (GCM) 10K type strain sequencing project: providing services to taxonomists for standard genome sequencing and annotation.</title>
        <authorList>
            <consortium name="The Broad Institute Genomics Platform"/>
            <consortium name="The Broad Institute Genome Sequencing Center for Infectious Disease"/>
            <person name="Wu L."/>
            <person name="Ma J."/>
        </authorList>
    </citation>
    <scope>NUCLEOTIDE SEQUENCE [LARGE SCALE GENOMIC DNA]</scope>
    <source>
        <strain evidence="3">KCTC 52473</strain>
    </source>
</reference>
<accession>A0ABV7FND1</accession>
<dbReference type="EMBL" id="JBHRSW010000005">
    <property type="protein sequence ID" value="MFC3120756.1"/>
    <property type="molecule type" value="Genomic_DNA"/>
</dbReference>
<evidence type="ECO:0000256" key="1">
    <source>
        <dbReference type="SAM" id="MobiDB-lite"/>
    </source>
</evidence>
<feature type="region of interest" description="Disordered" evidence="1">
    <location>
        <begin position="1"/>
        <end position="26"/>
    </location>
</feature>
<gene>
    <name evidence="2" type="ORF">ACFOHL_03915</name>
</gene>
<proteinExistence type="predicted"/>
<dbReference type="RefSeq" id="WP_376918886.1">
    <property type="nucleotide sequence ID" value="NZ_JBHRSW010000005.1"/>
</dbReference>
<keyword evidence="3" id="KW-1185">Reference proteome</keyword>
<dbReference type="Pfam" id="PF14103">
    <property type="entry name" value="DUF4276"/>
    <property type="match status" value="1"/>
</dbReference>
<evidence type="ECO:0000313" key="3">
    <source>
        <dbReference type="Proteomes" id="UP001595478"/>
    </source>
</evidence>
<name>A0ABV7FND1_9ALTE</name>
<feature type="compositionally biased region" description="Basic and acidic residues" evidence="1">
    <location>
        <begin position="1"/>
        <end position="15"/>
    </location>
</feature>